<evidence type="ECO:0000313" key="2">
    <source>
        <dbReference type="Proteomes" id="UP000184212"/>
    </source>
</evidence>
<dbReference type="RefSeq" id="WP_073141099.1">
    <property type="nucleotide sequence ID" value="NZ_FQWQ01000004.1"/>
</dbReference>
<sequence length="139" mass="15372">MVKIEINRLNDNFHMEAVNEQGAKVQMDASPDVGGENLGMRPMQMLLAAMGGCSSIDVINILKKQKQPLRDIKVTVTGEREKDVVPAVYTEVHAHFKLYGDLDKDKVARAVNLGVEKYCSVAKTLEANAKITYSIEILP</sequence>
<organism evidence="1 2">
    <name type="scientific">Chryseolinea serpens</name>
    <dbReference type="NCBI Taxonomy" id="947013"/>
    <lineage>
        <taxon>Bacteria</taxon>
        <taxon>Pseudomonadati</taxon>
        <taxon>Bacteroidota</taxon>
        <taxon>Cytophagia</taxon>
        <taxon>Cytophagales</taxon>
        <taxon>Fulvivirgaceae</taxon>
        <taxon>Chryseolinea</taxon>
    </lineage>
</organism>
<dbReference type="SUPFAM" id="SSF82784">
    <property type="entry name" value="OsmC-like"/>
    <property type="match status" value="1"/>
</dbReference>
<dbReference type="PANTHER" id="PTHR34352">
    <property type="entry name" value="PROTEIN YHFA"/>
    <property type="match status" value="1"/>
</dbReference>
<name>A0A1M5W011_9BACT</name>
<dbReference type="Pfam" id="PF02566">
    <property type="entry name" value="OsmC"/>
    <property type="match status" value="1"/>
</dbReference>
<gene>
    <name evidence="1" type="ORF">SAMN04488109_5555</name>
</gene>
<dbReference type="Gene3D" id="3.30.300.20">
    <property type="match status" value="1"/>
</dbReference>
<keyword evidence="2" id="KW-1185">Reference proteome</keyword>
<reference evidence="1 2" key="1">
    <citation type="submission" date="2016-11" db="EMBL/GenBank/DDBJ databases">
        <authorList>
            <person name="Jaros S."/>
            <person name="Januszkiewicz K."/>
            <person name="Wedrychowicz H."/>
        </authorList>
    </citation>
    <scope>NUCLEOTIDE SEQUENCE [LARGE SCALE GENOMIC DNA]</scope>
    <source>
        <strain evidence="1 2">DSM 24574</strain>
    </source>
</reference>
<dbReference type="OrthoDB" id="9804010at2"/>
<dbReference type="AlphaFoldDB" id="A0A1M5W011"/>
<protein>
    <submittedName>
        <fullName evidence="1">Putative redox protein</fullName>
    </submittedName>
</protein>
<accession>A0A1M5W011</accession>
<dbReference type="InterPro" id="IPR015946">
    <property type="entry name" value="KH_dom-like_a/b"/>
</dbReference>
<dbReference type="InterPro" id="IPR036102">
    <property type="entry name" value="OsmC/Ohrsf"/>
</dbReference>
<dbReference type="STRING" id="947013.SAMN04488109_5555"/>
<dbReference type="Proteomes" id="UP000184212">
    <property type="component" value="Unassembled WGS sequence"/>
</dbReference>
<dbReference type="PANTHER" id="PTHR34352:SF1">
    <property type="entry name" value="PROTEIN YHFA"/>
    <property type="match status" value="1"/>
</dbReference>
<dbReference type="EMBL" id="FQWQ01000004">
    <property type="protein sequence ID" value="SHH80835.1"/>
    <property type="molecule type" value="Genomic_DNA"/>
</dbReference>
<proteinExistence type="predicted"/>
<evidence type="ECO:0000313" key="1">
    <source>
        <dbReference type="EMBL" id="SHH80835.1"/>
    </source>
</evidence>
<dbReference type="InterPro" id="IPR003718">
    <property type="entry name" value="OsmC/Ohr_fam"/>
</dbReference>